<dbReference type="OrthoDB" id="2440450at2759"/>
<feature type="compositionally biased region" description="Low complexity" evidence="1">
    <location>
        <begin position="613"/>
        <end position="622"/>
    </location>
</feature>
<evidence type="ECO:0000313" key="3">
    <source>
        <dbReference type="Proteomes" id="UP000275078"/>
    </source>
</evidence>
<feature type="compositionally biased region" description="Basic residues" evidence="1">
    <location>
        <begin position="623"/>
        <end position="639"/>
    </location>
</feature>
<sequence>MTGKESLLRTPDSENEASRLNRRHKLTGEIWSLVMKLLFIYEELGSDARFAYARRIIAREDLESIRAMVQAEAGGLPVGEEFEQMGLRNFGGWNERVLLDNLRRFRVLALSCYKEAPPPLATLSRPLTPKSTKRKSRIGSVQATKASEEDREANESNFSLDKDRKEAFRQSLSKYPSPPSSVPGTPLSPVQSLRLRRHTTSVLPNTMATIAGSPLGATSVRTKKRAERKPVDEAGWDGIWTPEYQGDWKELDFEYTRYLTGRQPGCEPQMVGPTVAILNKYAENKFHRMLASFVAHPSSSAKNEVVCVPQGAFPASFITSHLRGENKMPPGYEIFGEMMDSPEGQLPQSLTDFHVFPVAYEIPPQVTSTPSDISIEELVDYAIAGSMGLPDIVTCFKAEHIGEMPFIERAIVNSLKLAGLWASNLYFRGMDRATAVSNLILFSPAYTKFSAREFGPGIYTTTRLLTALDYAKSNGVIFVFKDVDFRELEVWKPSDKEWVSLVQTHTGCGTPDRLPLAYKTADVRVGNLCKNNSDCCTGGSSTPVMGTEPQTLFCSPKSIATLRASLKAIIYLTIEPINERKDKNKARQAAGKAEKARSSKAAETPKREKSAKSSKSPKTPTSGKKKRQNKKRKTSSTST</sequence>
<organism evidence="2 3">
    <name type="scientific">Ascobolus immersus RN42</name>
    <dbReference type="NCBI Taxonomy" id="1160509"/>
    <lineage>
        <taxon>Eukaryota</taxon>
        <taxon>Fungi</taxon>
        <taxon>Dikarya</taxon>
        <taxon>Ascomycota</taxon>
        <taxon>Pezizomycotina</taxon>
        <taxon>Pezizomycetes</taxon>
        <taxon>Pezizales</taxon>
        <taxon>Ascobolaceae</taxon>
        <taxon>Ascobolus</taxon>
    </lineage>
</organism>
<dbReference type="AlphaFoldDB" id="A0A3N4HMP9"/>
<feature type="region of interest" description="Disordered" evidence="1">
    <location>
        <begin position="582"/>
        <end position="639"/>
    </location>
</feature>
<keyword evidence="3" id="KW-1185">Reference proteome</keyword>
<evidence type="ECO:0000313" key="2">
    <source>
        <dbReference type="EMBL" id="RPA73371.1"/>
    </source>
</evidence>
<evidence type="ECO:0000256" key="1">
    <source>
        <dbReference type="SAM" id="MobiDB-lite"/>
    </source>
</evidence>
<proteinExistence type="predicted"/>
<accession>A0A3N4HMP9</accession>
<protein>
    <submittedName>
        <fullName evidence="2">Uncharacterized protein</fullName>
    </submittedName>
</protein>
<gene>
    <name evidence="2" type="ORF">BJ508DRAFT_313851</name>
</gene>
<dbReference type="STRING" id="1160509.A0A3N4HMP9"/>
<reference evidence="2 3" key="1">
    <citation type="journal article" date="2018" name="Nat. Ecol. Evol.">
        <title>Pezizomycetes genomes reveal the molecular basis of ectomycorrhizal truffle lifestyle.</title>
        <authorList>
            <person name="Murat C."/>
            <person name="Payen T."/>
            <person name="Noel B."/>
            <person name="Kuo A."/>
            <person name="Morin E."/>
            <person name="Chen J."/>
            <person name="Kohler A."/>
            <person name="Krizsan K."/>
            <person name="Balestrini R."/>
            <person name="Da Silva C."/>
            <person name="Montanini B."/>
            <person name="Hainaut M."/>
            <person name="Levati E."/>
            <person name="Barry K.W."/>
            <person name="Belfiori B."/>
            <person name="Cichocki N."/>
            <person name="Clum A."/>
            <person name="Dockter R.B."/>
            <person name="Fauchery L."/>
            <person name="Guy J."/>
            <person name="Iotti M."/>
            <person name="Le Tacon F."/>
            <person name="Lindquist E.A."/>
            <person name="Lipzen A."/>
            <person name="Malagnac F."/>
            <person name="Mello A."/>
            <person name="Molinier V."/>
            <person name="Miyauchi S."/>
            <person name="Poulain J."/>
            <person name="Riccioni C."/>
            <person name="Rubini A."/>
            <person name="Sitrit Y."/>
            <person name="Splivallo R."/>
            <person name="Traeger S."/>
            <person name="Wang M."/>
            <person name="Zifcakova L."/>
            <person name="Wipf D."/>
            <person name="Zambonelli A."/>
            <person name="Paolocci F."/>
            <person name="Nowrousian M."/>
            <person name="Ottonello S."/>
            <person name="Baldrian P."/>
            <person name="Spatafora J.W."/>
            <person name="Henrissat B."/>
            <person name="Nagy L.G."/>
            <person name="Aury J.M."/>
            <person name="Wincker P."/>
            <person name="Grigoriev I.V."/>
            <person name="Bonfante P."/>
            <person name="Martin F.M."/>
        </authorList>
    </citation>
    <scope>NUCLEOTIDE SEQUENCE [LARGE SCALE GENOMIC DNA]</scope>
    <source>
        <strain evidence="2 3">RN42</strain>
    </source>
</reference>
<feature type="region of interest" description="Disordered" evidence="1">
    <location>
        <begin position="121"/>
        <end position="190"/>
    </location>
</feature>
<dbReference type="EMBL" id="ML119823">
    <property type="protein sequence ID" value="RPA73371.1"/>
    <property type="molecule type" value="Genomic_DNA"/>
</dbReference>
<name>A0A3N4HMP9_ASCIM</name>
<dbReference type="Proteomes" id="UP000275078">
    <property type="component" value="Unassembled WGS sequence"/>
</dbReference>